<dbReference type="Pfam" id="PF22597">
    <property type="entry name" value="DYN_lid"/>
    <property type="match status" value="1"/>
</dbReference>
<evidence type="ECO:0000313" key="2">
    <source>
        <dbReference type="EMBL" id="KOB77909.1"/>
    </source>
</evidence>
<evidence type="ECO:0000313" key="3">
    <source>
        <dbReference type="Proteomes" id="UP000037510"/>
    </source>
</evidence>
<sequence length="445" mass="50023">MLSSWARRADIEHDAAKSAVPLLCRVVEKCLQWFSSHKSDVKQILVQFEYVAQNLVLNSVRITPEEIVYEAVERSVTHIVKENAQTSLHEELSSMLGPPPPAVQTGEWATESLFMSSRLASCEPIIRACSFNDRSHLLLVGPDACAKNLLAEYIIKECNSTVIAIDCTPILEPADIINELKRLIEHGGFWSRGSDSEGGSSTHWCRVARLCVVACADSVAAMSPRLSAALAQYALNEPDDDEVLELVTSWLIQNADKNIQPNNIATLASTILGMYKEVSNFIDKFLIIKVTEIFDSRPQYKWNSSHLKRWCENVKWYSPSTMEELVTAIAAEANMIFRDRLVTDEERSRFNKISRSYLKIENDDLYFTCKLKGDGAYMESVDYGAWHQCTLKLINQCLSEYEHNVFGETGAEVCSELATLCPATARAVSLDIYNFIMKVINVLNE</sequence>
<comment type="caution">
    <text evidence="2">The sequence shown here is derived from an EMBL/GenBank/DDBJ whole genome shotgun (WGS) entry which is preliminary data.</text>
</comment>
<accession>A0A0L7LR68</accession>
<reference evidence="2 3" key="1">
    <citation type="journal article" date="2015" name="Genome Biol. Evol.">
        <title>The genome of winter moth (Operophtera brumata) provides a genomic perspective on sexual dimorphism and phenology.</title>
        <authorList>
            <person name="Derks M.F."/>
            <person name="Smit S."/>
            <person name="Salis L."/>
            <person name="Schijlen E."/>
            <person name="Bossers A."/>
            <person name="Mateman C."/>
            <person name="Pijl A.S."/>
            <person name="de Ridder D."/>
            <person name="Groenen M.A."/>
            <person name="Visser M.E."/>
            <person name="Megens H.J."/>
        </authorList>
    </citation>
    <scope>NUCLEOTIDE SEQUENCE [LARGE SCALE GENOMIC DNA]</scope>
    <source>
        <strain evidence="2">WM2013NL</strain>
        <tissue evidence="2">Head and thorax</tissue>
    </source>
</reference>
<evidence type="ECO:0000259" key="1">
    <source>
        <dbReference type="Pfam" id="PF22597"/>
    </source>
</evidence>
<dbReference type="Proteomes" id="UP000037510">
    <property type="component" value="Unassembled WGS sequence"/>
</dbReference>
<keyword evidence="3" id="KW-1185">Reference proteome</keyword>
<protein>
    <submittedName>
        <fullName evidence="2">Cytoplasmic dynein heavy chain</fullName>
    </submittedName>
</protein>
<dbReference type="InterPro" id="IPR054354">
    <property type="entry name" value="DYNC2H1-like_lid"/>
</dbReference>
<dbReference type="EMBL" id="JTDY01000285">
    <property type="protein sequence ID" value="KOB77909.1"/>
    <property type="molecule type" value="Genomic_DNA"/>
</dbReference>
<dbReference type="InterPro" id="IPR027417">
    <property type="entry name" value="P-loop_NTPase"/>
</dbReference>
<dbReference type="AlphaFoldDB" id="A0A0L7LR68"/>
<dbReference type="SUPFAM" id="SSF52540">
    <property type="entry name" value="P-loop containing nucleoside triphosphate hydrolases"/>
    <property type="match status" value="1"/>
</dbReference>
<proteinExistence type="predicted"/>
<gene>
    <name evidence="2" type="ORF">OBRU01_03286</name>
</gene>
<name>A0A0L7LR68_OPEBR</name>
<organism evidence="2 3">
    <name type="scientific">Operophtera brumata</name>
    <name type="common">Winter moth</name>
    <name type="synonym">Phalaena brumata</name>
    <dbReference type="NCBI Taxonomy" id="104452"/>
    <lineage>
        <taxon>Eukaryota</taxon>
        <taxon>Metazoa</taxon>
        <taxon>Ecdysozoa</taxon>
        <taxon>Arthropoda</taxon>
        <taxon>Hexapoda</taxon>
        <taxon>Insecta</taxon>
        <taxon>Pterygota</taxon>
        <taxon>Neoptera</taxon>
        <taxon>Endopterygota</taxon>
        <taxon>Lepidoptera</taxon>
        <taxon>Glossata</taxon>
        <taxon>Ditrysia</taxon>
        <taxon>Geometroidea</taxon>
        <taxon>Geometridae</taxon>
        <taxon>Larentiinae</taxon>
        <taxon>Operophtera</taxon>
    </lineage>
</organism>
<dbReference type="Gene3D" id="1.20.920.30">
    <property type="match status" value="1"/>
</dbReference>
<feature type="domain" description="Dynein 2 heavy chain 1 cytoplasmic ATPase lid" evidence="1">
    <location>
        <begin position="266"/>
        <end position="347"/>
    </location>
</feature>